<evidence type="ECO:0000259" key="3">
    <source>
        <dbReference type="PROSITE" id="PS51668"/>
    </source>
</evidence>
<name>A0A1V9ZZZ3_9STRA</name>
<sequence length="370" mass="40795">MHWSQRVPPEALAIVSALASGALVWLALRRSITSTARNELKQLSKIEREGRVRLQIALGAAQDNIKALEAAMQAHGVPESVLEEIARAKRAKKGSKKDVHVPLLTVQTIGTITSPYSTRNGTPRQPSLVKTSVAKLQLSKHIPPSALLSLEQFSHAWVVFHFHQNTNVHKPAARAKGTIKPPRLNGESVGVLATRSPHRPAPIGLSLAKIIQVNAKEGYVLFQGLDLVHGTPIVDIKPYVAFSDTPEESFAPGWVGKEHAEDEEPLTITEVAFDDGAYPAMENAYKSCKLTRAKLCAINLFPKFEDFVAFVEENLLLDMRATRERVDPKLTQYRVTLSDIVIHYRVTPSRSVVVIGAEIITEDMIQPLNE</sequence>
<gene>
    <name evidence="4" type="ORF">THRCLA_04085</name>
</gene>
<dbReference type="PANTHER" id="PTHR12818:SF0">
    <property type="entry name" value="TRNA (ADENINE(37)-N6)-METHYLTRANSFERASE"/>
    <property type="match status" value="1"/>
</dbReference>
<accession>A0A1V9ZZZ3</accession>
<dbReference type="InterPro" id="IPR036414">
    <property type="entry name" value="YaeB_N_sf"/>
</dbReference>
<dbReference type="PROSITE" id="PS51668">
    <property type="entry name" value="TSAA_2"/>
    <property type="match status" value="1"/>
</dbReference>
<dbReference type="InterPro" id="IPR040372">
    <property type="entry name" value="YaeB-like"/>
</dbReference>
<proteinExistence type="inferred from homology"/>
<organism evidence="4 5">
    <name type="scientific">Thraustotheca clavata</name>
    <dbReference type="NCBI Taxonomy" id="74557"/>
    <lineage>
        <taxon>Eukaryota</taxon>
        <taxon>Sar</taxon>
        <taxon>Stramenopiles</taxon>
        <taxon>Oomycota</taxon>
        <taxon>Saprolegniomycetes</taxon>
        <taxon>Saprolegniales</taxon>
        <taxon>Achlyaceae</taxon>
        <taxon>Thraustotheca</taxon>
    </lineage>
</organism>
<evidence type="ECO:0000256" key="1">
    <source>
        <dbReference type="ARBA" id="ARBA00022691"/>
    </source>
</evidence>
<dbReference type="AlphaFoldDB" id="A0A1V9ZZZ3"/>
<dbReference type="EMBL" id="JNBS01000831">
    <property type="protein sequence ID" value="OQS03595.1"/>
    <property type="molecule type" value="Genomic_DNA"/>
</dbReference>
<feature type="domain" description="TsaA-like" evidence="3">
    <location>
        <begin position="106"/>
        <end position="248"/>
    </location>
</feature>
<dbReference type="OrthoDB" id="4882at2759"/>
<dbReference type="PANTHER" id="PTHR12818">
    <property type="entry name" value="TRNA (ADENINE(37)-N6)-METHYLTRANSFERASE"/>
    <property type="match status" value="1"/>
</dbReference>
<evidence type="ECO:0000313" key="4">
    <source>
        <dbReference type="EMBL" id="OQS03595.1"/>
    </source>
</evidence>
<dbReference type="InterPro" id="IPR023370">
    <property type="entry name" value="TrmO-like_N"/>
</dbReference>
<dbReference type="Pfam" id="PF01980">
    <property type="entry name" value="TrmO_N"/>
    <property type="match status" value="1"/>
</dbReference>
<dbReference type="CDD" id="cd09281">
    <property type="entry name" value="UPF0066"/>
    <property type="match status" value="1"/>
</dbReference>
<keyword evidence="1" id="KW-0949">S-adenosyl-L-methionine</keyword>
<dbReference type="NCBIfam" id="TIGR00104">
    <property type="entry name" value="tRNA_TsaA"/>
    <property type="match status" value="1"/>
</dbReference>
<evidence type="ECO:0000313" key="5">
    <source>
        <dbReference type="Proteomes" id="UP000243217"/>
    </source>
</evidence>
<protein>
    <recommendedName>
        <fullName evidence="3">TsaA-like domain-containing protein</fullName>
    </recommendedName>
</protein>
<dbReference type="Proteomes" id="UP000243217">
    <property type="component" value="Unassembled WGS sequence"/>
</dbReference>
<keyword evidence="5" id="KW-1185">Reference proteome</keyword>
<comment type="caution">
    <text evidence="4">The sequence shown here is derived from an EMBL/GenBank/DDBJ whole genome shotgun (WGS) entry which is preliminary data.</text>
</comment>
<dbReference type="SUPFAM" id="SSF118196">
    <property type="entry name" value="YaeB-like"/>
    <property type="match status" value="1"/>
</dbReference>
<dbReference type="STRING" id="74557.A0A1V9ZZZ3"/>
<dbReference type="Gene3D" id="2.40.30.70">
    <property type="entry name" value="YaeB-like"/>
    <property type="match status" value="1"/>
</dbReference>
<reference evidence="4 5" key="1">
    <citation type="journal article" date="2014" name="Genome Biol. Evol.">
        <title>The secreted proteins of Achlya hypogyna and Thraustotheca clavata identify the ancestral oomycete secretome and reveal gene acquisitions by horizontal gene transfer.</title>
        <authorList>
            <person name="Misner I."/>
            <person name="Blouin N."/>
            <person name="Leonard G."/>
            <person name="Richards T.A."/>
            <person name="Lane C.E."/>
        </authorList>
    </citation>
    <scope>NUCLEOTIDE SEQUENCE [LARGE SCALE GENOMIC DNA]</scope>
    <source>
        <strain evidence="4 5">ATCC 34112</strain>
    </source>
</reference>
<dbReference type="InterPro" id="IPR036413">
    <property type="entry name" value="YaeB-like_sf"/>
</dbReference>
<evidence type="ECO:0000256" key="2">
    <source>
        <dbReference type="ARBA" id="ARBA00033753"/>
    </source>
</evidence>
<comment type="similarity">
    <text evidence="2">Belongs to the tRNA methyltransferase O family.</text>
</comment>